<evidence type="ECO:0000313" key="3">
    <source>
        <dbReference type="Proteomes" id="UP000054549"/>
    </source>
</evidence>
<dbReference type="STRING" id="946122.A0A0C2WVL9"/>
<sequence length="155" mass="18133">MNILCNPSGQKGAFRAIDWVVEHHNYFLKKCIYGGKYSNYTKARIIQESCLIETYRRIRTDVEQMFLLDHKTNRHSLPDLKETLSKLAQYIEKERMNIYIKGRKARYMIPNAIAEGMDKMFGLSSKASSSELWVDLPDDNEVEEEDLEDTMDDNI</sequence>
<dbReference type="HOGENOM" id="CLU_142942_0_0_1"/>
<dbReference type="InterPro" id="IPR046496">
    <property type="entry name" value="DUF6589"/>
</dbReference>
<dbReference type="Proteomes" id="UP000054549">
    <property type="component" value="Unassembled WGS sequence"/>
</dbReference>
<dbReference type="OrthoDB" id="4743193at2759"/>
<dbReference type="AlphaFoldDB" id="A0A0C2WVL9"/>
<dbReference type="InParanoid" id="A0A0C2WVL9"/>
<accession>A0A0C2WVL9</accession>
<dbReference type="EMBL" id="KN818239">
    <property type="protein sequence ID" value="KIL65827.1"/>
    <property type="molecule type" value="Genomic_DNA"/>
</dbReference>
<dbReference type="Pfam" id="PF20231">
    <property type="entry name" value="DUF6589"/>
    <property type="match status" value="1"/>
</dbReference>
<name>A0A0C2WVL9_AMAMK</name>
<feature type="domain" description="DUF6589" evidence="1">
    <location>
        <begin position="1"/>
        <end position="75"/>
    </location>
</feature>
<evidence type="ECO:0000313" key="2">
    <source>
        <dbReference type="EMBL" id="KIL65827.1"/>
    </source>
</evidence>
<proteinExistence type="predicted"/>
<evidence type="ECO:0000259" key="1">
    <source>
        <dbReference type="Pfam" id="PF20231"/>
    </source>
</evidence>
<gene>
    <name evidence="2" type="ORF">M378DRAFT_76148</name>
</gene>
<keyword evidence="3" id="KW-1185">Reference proteome</keyword>
<protein>
    <recommendedName>
        <fullName evidence="1">DUF6589 domain-containing protein</fullName>
    </recommendedName>
</protein>
<reference evidence="2 3" key="1">
    <citation type="submission" date="2014-04" db="EMBL/GenBank/DDBJ databases">
        <title>Evolutionary Origins and Diversification of the Mycorrhizal Mutualists.</title>
        <authorList>
            <consortium name="DOE Joint Genome Institute"/>
            <consortium name="Mycorrhizal Genomics Consortium"/>
            <person name="Kohler A."/>
            <person name="Kuo A."/>
            <person name="Nagy L.G."/>
            <person name="Floudas D."/>
            <person name="Copeland A."/>
            <person name="Barry K.W."/>
            <person name="Cichocki N."/>
            <person name="Veneault-Fourrey C."/>
            <person name="LaButti K."/>
            <person name="Lindquist E.A."/>
            <person name="Lipzen A."/>
            <person name="Lundell T."/>
            <person name="Morin E."/>
            <person name="Murat C."/>
            <person name="Riley R."/>
            <person name="Ohm R."/>
            <person name="Sun H."/>
            <person name="Tunlid A."/>
            <person name="Henrissat B."/>
            <person name="Grigoriev I.V."/>
            <person name="Hibbett D.S."/>
            <person name="Martin F."/>
        </authorList>
    </citation>
    <scope>NUCLEOTIDE SEQUENCE [LARGE SCALE GENOMIC DNA]</scope>
    <source>
        <strain evidence="2 3">Koide BX008</strain>
    </source>
</reference>
<organism evidence="2 3">
    <name type="scientific">Amanita muscaria (strain Koide BX008)</name>
    <dbReference type="NCBI Taxonomy" id="946122"/>
    <lineage>
        <taxon>Eukaryota</taxon>
        <taxon>Fungi</taxon>
        <taxon>Dikarya</taxon>
        <taxon>Basidiomycota</taxon>
        <taxon>Agaricomycotina</taxon>
        <taxon>Agaricomycetes</taxon>
        <taxon>Agaricomycetidae</taxon>
        <taxon>Agaricales</taxon>
        <taxon>Pluteineae</taxon>
        <taxon>Amanitaceae</taxon>
        <taxon>Amanita</taxon>
    </lineage>
</organism>